<evidence type="ECO:0000256" key="3">
    <source>
        <dbReference type="ARBA" id="ARBA00022801"/>
    </source>
</evidence>
<evidence type="ECO:0000256" key="7">
    <source>
        <dbReference type="ARBA" id="ARBA00023619"/>
    </source>
</evidence>
<feature type="non-terminal residue" evidence="10">
    <location>
        <position position="365"/>
    </location>
</feature>
<comment type="caution">
    <text evidence="10">The sequence shown here is derived from an EMBL/GenBank/DDBJ whole genome shotgun (WGS) entry which is preliminary data.</text>
</comment>
<feature type="domain" description="Peptidase S8/S53" evidence="9">
    <location>
        <begin position="87"/>
        <end position="344"/>
    </location>
</feature>
<keyword evidence="2 8" id="KW-0645">Protease</keyword>
<organism evidence="10 11">
    <name type="scientific">Perkinsus chesapeaki</name>
    <name type="common">Clam parasite</name>
    <name type="synonym">Perkinsus andrewsi</name>
    <dbReference type="NCBI Taxonomy" id="330153"/>
    <lineage>
        <taxon>Eukaryota</taxon>
        <taxon>Sar</taxon>
        <taxon>Alveolata</taxon>
        <taxon>Perkinsozoa</taxon>
        <taxon>Perkinsea</taxon>
        <taxon>Perkinsida</taxon>
        <taxon>Perkinsidae</taxon>
        <taxon>Perkinsus</taxon>
    </lineage>
</organism>
<sequence>MRIDHVQQFYRIPMTVFADMMTLSRLSGYILHCCLVWSFGGFRAGKAFGQLPYPPNDPEFSRQRDLFETLHIQETWEAIRKSGLPRRDVIVTVIDTGVATKQPDLVGQLLKGQDASGSLVPSVEDMEGHGTEVTSVIAAGINNGTGIAGVADRIKVRPIRATASPSGAATDEESERAWVEANKFDDSDVIVYATAGPFEKERSVMYKNVITEAVKKGNFVVVAASNSDQATGPEEVLLPCSMANSMRGVVCVAATLTASPTVLMSEASLLASFGVPGTQVIVATKRDKSRKWKYVEVEGSSSATAIVGGIAALMRSFKKFTPDVMKEILLNVTVCKVKTKKGVEMLYGVLRPDLAVKRAIELARH</sequence>
<gene>
    <name evidence="10" type="ORF">FOL47_001542</name>
</gene>
<dbReference type="PRINTS" id="PR00723">
    <property type="entry name" value="SUBTILISIN"/>
</dbReference>
<evidence type="ECO:0000256" key="8">
    <source>
        <dbReference type="PROSITE-ProRule" id="PRU01240"/>
    </source>
</evidence>
<dbReference type="InterPro" id="IPR015500">
    <property type="entry name" value="Peptidase_S8_subtilisin-rel"/>
</dbReference>
<dbReference type="Pfam" id="PF00082">
    <property type="entry name" value="Peptidase_S8"/>
    <property type="match status" value="1"/>
</dbReference>
<feature type="active site" description="Charge relay system" evidence="8">
    <location>
        <position position="301"/>
    </location>
</feature>
<keyword evidence="3 8" id="KW-0378">Hydrolase</keyword>
<protein>
    <recommendedName>
        <fullName evidence="7">subtilisin</fullName>
        <ecNumber evidence="7">3.4.21.62</ecNumber>
    </recommendedName>
</protein>
<feature type="active site" description="Charge relay system" evidence="8">
    <location>
        <position position="129"/>
    </location>
</feature>
<dbReference type="InterPro" id="IPR022398">
    <property type="entry name" value="Peptidase_S8_His-AS"/>
</dbReference>
<dbReference type="InterPro" id="IPR051048">
    <property type="entry name" value="Peptidase_S8/S53_subtilisin"/>
</dbReference>
<reference evidence="10 11" key="1">
    <citation type="submission" date="2020-04" db="EMBL/GenBank/DDBJ databases">
        <title>Perkinsus chesapeaki whole genome sequence.</title>
        <authorList>
            <person name="Bogema D.R."/>
        </authorList>
    </citation>
    <scope>NUCLEOTIDE SEQUENCE [LARGE SCALE GENOMIC DNA]</scope>
    <source>
        <strain evidence="10">ATCC PRA-425</strain>
    </source>
</reference>
<dbReference type="InterPro" id="IPR000209">
    <property type="entry name" value="Peptidase_S8/S53_dom"/>
</dbReference>
<evidence type="ECO:0000259" key="9">
    <source>
        <dbReference type="Pfam" id="PF00082"/>
    </source>
</evidence>
<comment type="similarity">
    <text evidence="1 8">Belongs to the peptidase S8 family.</text>
</comment>
<dbReference type="Proteomes" id="UP000591131">
    <property type="component" value="Unassembled WGS sequence"/>
</dbReference>
<dbReference type="EC" id="3.4.21.62" evidence="7"/>
<dbReference type="InterPro" id="IPR036852">
    <property type="entry name" value="Peptidase_S8/S53_dom_sf"/>
</dbReference>
<keyword evidence="4 8" id="KW-0720">Serine protease</keyword>
<dbReference type="PROSITE" id="PS51892">
    <property type="entry name" value="SUBTILASE"/>
    <property type="match status" value="1"/>
</dbReference>
<dbReference type="PANTHER" id="PTHR43399:SF4">
    <property type="entry name" value="CELL WALL-ASSOCIATED PROTEASE"/>
    <property type="match status" value="1"/>
</dbReference>
<comment type="catalytic activity">
    <reaction evidence="6">
        <text>Hydrolysis of proteins with broad specificity for peptide bonds, and a preference for a large uncharged residue in P1. Hydrolyzes peptide amides.</text>
        <dbReference type="EC" id="3.4.21.62"/>
    </reaction>
</comment>
<keyword evidence="11" id="KW-1185">Reference proteome</keyword>
<evidence type="ECO:0000256" key="5">
    <source>
        <dbReference type="ARBA" id="ARBA00023145"/>
    </source>
</evidence>
<evidence type="ECO:0000256" key="4">
    <source>
        <dbReference type="ARBA" id="ARBA00022825"/>
    </source>
</evidence>
<evidence type="ECO:0000256" key="6">
    <source>
        <dbReference type="ARBA" id="ARBA00023529"/>
    </source>
</evidence>
<dbReference type="GO" id="GO:0004252">
    <property type="term" value="F:serine-type endopeptidase activity"/>
    <property type="evidence" value="ECO:0007669"/>
    <property type="project" value="UniProtKB-UniRule"/>
</dbReference>
<keyword evidence="5" id="KW-0865">Zymogen</keyword>
<evidence type="ECO:0000313" key="11">
    <source>
        <dbReference type="Proteomes" id="UP000591131"/>
    </source>
</evidence>
<dbReference type="PANTHER" id="PTHR43399">
    <property type="entry name" value="SUBTILISIN-RELATED"/>
    <property type="match status" value="1"/>
</dbReference>
<dbReference type="AlphaFoldDB" id="A0A7J6KS22"/>
<dbReference type="Gene3D" id="3.40.50.200">
    <property type="entry name" value="Peptidase S8/S53 domain"/>
    <property type="match status" value="1"/>
</dbReference>
<dbReference type="EMBL" id="JAAPAO010001376">
    <property type="protein sequence ID" value="KAF4649978.1"/>
    <property type="molecule type" value="Genomic_DNA"/>
</dbReference>
<name>A0A7J6KS22_PERCH</name>
<proteinExistence type="inferred from homology"/>
<dbReference type="GO" id="GO:0006508">
    <property type="term" value="P:proteolysis"/>
    <property type="evidence" value="ECO:0007669"/>
    <property type="project" value="UniProtKB-KW"/>
</dbReference>
<feature type="active site" description="Charge relay system" evidence="8">
    <location>
        <position position="95"/>
    </location>
</feature>
<dbReference type="SUPFAM" id="SSF52743">
    <property type="entry name" value="Subtilisin-like"/>
    <property type="match status" value="1"/>
</dbReference>
<evidence type="ECO:0000313" key="10">
    <source>
        <dbReference type="EMBL" id="KAF4649978.1"/>
    </source>
</evidence>
<dbReference type="PROSITE" id="PS00137">
    <property type="entry name" value="SUBTILASE_HIS"/>
    <property type="match status" value="1"/>
</dbReference>
<evidence type="ECO:0000256" key="1">
    <source>
        <dbReference type="ARBA" id="ARBA00011073"/>
    </source>
</evidence>
<accession>A0A7J6KS22</accession>
<evidence type="ECO:0000256" key="2">
    <source>
        <dbReference type="ARBA" id="ARBA00022670"/>
    </source>
</evidence>